<evidence type="ECO:0000313" key="3">
    <source>
        <dbReference type="Proteomes" id="UP000009135"/>
    </source>
</evidence>
<accession>H6N841</accession>
<dbReference type="STRING" id="1111676.MHC_04785"/>
<feature type="region of interest" description="Disordered" evidence="1">
    <location>
        <begin position="15"/>
        <end position="157"/>
    </location>
</feature>
<evidence type="ECO:0000313" key="2">
    <source>
        <dbReference type="EMBL" id="AEW45813.1"/>
    </source>
</evidence>
<organism evidence="2 3">
    <name type="scientific">Mycoplasma haemocanis (strain Illinois)</name>
    <dbReference type="NCBI Taxonomy" id="1111676"/>
    <lineage>
        <taxon>Bacteria</taxon>
        <taxon>Bacillati</taxon>
        <taxon>Mycoplasmatota</taxon>
        <taxon>Mollicutes</taxon>
        <taxon>Mycoplasmataceae</taxon>
        <taxon>Mycoplasma</taxon>
    </lineage>
</organism>
<protein>
    <submittedName>
        <fullName evidence="2">Uncharacterized protein</fullName>
    </submittedName>
</protein>
<feature type="compositionally biased region" description="Acidic residues" evidence="1">
    <location>
        <begin position="110"/>
        <end position="129"/>
    </location>
</feature>
<dbReference type="HOGENOM" id="CLU_1376828_0_0_14"/>
<dbReference type="EMBL" id="CP003199">
    <property type="protein sequence ID" value="AEW45813.1"/>
    <property type="molecule type" value="Genomic_DNA"/>
</dbReference>
<gene>
    <name evidence="2" type="ordered locus">MHC_04785</name>
</gene>
<dbReference type="OrthoDB" id="9847787at2"/>
<keyword evidence="3" id="KW-1185">Reference proteome</keyword>
<proteinExistence type="predicted"/>
<dbReference type="KEGG" id="mhe:MHC_04785"/>
<feature type="compositionally biased region" description="Basic and acidic residues" evidence="1">
    <location>
        <begin position="31"/>
        <end position="67"/>
    </location>
</feature>
<dbReference type="AlphaFoldDB" id="H6N841"/>
<name>H6N841_MYCHN</name>
<sequence length="197" mass="20626">MISTTKLLKVGGPVLTGIGGVIATSSLVSKSAEEKPEEKIKTKALKDEEPPIKDYKDANESKSDGKGDGSSGGQTNDEESSENSSSGDQSGEKSENNTGGETETAKDSDTSEAAEAEAEASQDSSEGESDESKGEEGDSGSNGVTQDGSMNAEYDNALGTKYGTLDARMTTRELENTKQTKNQLVDLLEQIKQAIET</sequence>
<reference evidence="2 3" key="1">
    <citation type="journal article" date="2012" name="J. Bacteriol.">
        <title>Complete genome sequence of Mycoplasma haemocanis strain Illinois.</title>
        <authorList>
            <person name="do Nascimento N.C."/>
            <person name="Guimaraes A.M."/>
            <person name="Santos A.P."/>
            <person name="Sanmiguel P.J."/>
            <person name="Messick J.B."/>
        </authorList>
    </citation>
    <scope>NUCLEOTIDE SEQUENCE [LARGE SCALE GENOMIC DNA]</scope>
    <source>
        <strain evidence="2 3">Illinois</strain>
    </source>
</reference>
<evidence type="ECO:0000256" key="1">
    <source>
        <dbReference type="SAM" id="MobiDB-lite"/>
    </source>
</evidence>
<dbReference type="Proteomes" id="UP000009135">
    <property type="component" value="Chromosome"/>
</dbReference>